<proteinExistence type="predicted"/>
<dbReference type="InterPro" id="IPR014710">
    <property type="entry name" value="RmlC-like_jellyroll"/>
</dbReference>
<protein>
    <recommendedName>
        <fullName evidence="6">Fe2OG dioxygenase domain-containing protein</fullName>
    </recommendedName>
</protein>
<dbReference type="Gene3D" id="2.60.120.590">
    <property type="entry name" value="Alpha-ketoglutarate-dependent dioxygenase AlkB-like"/>
    <property type="match status" value="1"/>
</dbReference>
<dbReference type="InterPro" id="IPR027450">
    <property type="entry name" value="AlkB-like"/>
</dbReference>
<gene>
    <name evidence="4" type="ORF">AWRI4233_LOCUS9783</name>
</gene>
<dbReference type="InterPro" id="IPR039935">
    <property type="entry name" value="YML079W-like"/>
</dbReference>
<dbReference type="AlphaFoldDB" id="A0A9N8PMQ5"/>
<dbReference type="SUPFAM" id="SSF51182">
    <property type="entry name" value="RmlC-like cupins"/>
    <property type="match status" value="1"/>
</dbReference>
<dbReference type="InterPro" id="IPR009327">
    <property type="entry name" value="Cupin_DUF985"/>
</dbReference>
<dbReference type="Proteomes" id="UP000714618">
    <property type="component" value="Unassembled WGS sequence"/>
</dbReference>
<name>A0A9N8PMQ5_9PEZI</name>
<sequence length="381" mass="43109">MASHLDAHARPPEDLHPDLFDTQRRNLSAYQDRNLFQQAPPDDITTVYSRFLGKPVTTLPPSIESAIIYEHPDAPDIQLALLDKLLHRDLSNPSHNTNLHMHYDMTYPHDSDGTTTSFFGSEAGNISHQPKDPSIHKPLPMTSCLNRKLRWVTIGGQYDWTQKVYPASAPPPFPEDVAALVEGLFPSMKAQAAIVNLYTPSDTLSLHRDVSEECDRPLLTDADKTATNTQESEDGQDKTRNASTSIHYLLTPESPMGAFHRNRGRTVHTLHRGRGRYVIIHADEVMPEYDSHSGIRSKARVETFIVGQNVEKGERLQWIVDGGKYKKDPANNEGLLISETVVPGFEYSDHDFMRIERLEALVTKEQANEMRWMLRKDDKPV</sequence>
<dbReference type="Pfam" id="PF06172">
    <property type="entry name" value="Cupin_5"/>
    <property type="match status" value="1"/>
</dbReference>
<dbReference type="Gene3D" id="2.60.120.10">
    <property type="entry name" value="Jelly Rolls"/>
    <property type="match status" value="1"/>
</dbReference>
<accession>A0A9N8PMQ5</accession>
<dbReference type="SUPFAM" id="SSF51197">
    <property type="entry name" value="Clavaminate synthase-like"/>
    <property type="match status" value="1"/>
</dbReference>
<evidence type="ECO:0000259" key="2">
    <source>
        <dbReference type="Pfam" id="PF06172"/>
    </source>
</evidence>
<organism evidence="4 5">
    <name type="scientific">Aureobasidium mustum</name>
    <dbReference type="NCBI Taxonomy" id="2773714"/>
    <lineage>
        <taxon>Eukaryota</taxon>
        <taxon>Fungi</taxon>
        <taxon>Dikarya</taxon>
        <taxon>Ascomycota</taxon>
        <taxon>Pezizomycotina</taxon>
        <taxon>Dothideomycetes</taxon>
        <taxon>Dothideomycetidae</taxon>
        <taxon>Dothideales</taxon>
        <taxon>Saccotheciaceae</taxon>
        <taxon>Aureobasidium</taxon>
    </lineage>
</organism>
<evidence type="ECO:0008006" key="6">
    <source>
        <dbReference type="Google" id="ProtNLM"/>
    </source>
</evidence>
<evidence type="ECO:0000313" key="5">
    <source>
        <dbReference type="Proteomes" id="UP000714618"/>
    </source>
</evidence>
<reference evidence="4" key="1">
    <citation type="submission" date="2020-06" db="EMBL/GenBank/DDBJ databases">
        <authorList>
            <person name="Onetto C."/>
        </authorList>
    </citation>
    <scope>NUCLEOTIDE SEQUENCE</scope>
</reference>
<dbReference type="Pfam" id="PF13532">
    <property type="entry name" value="2OG-FeII_Oxy_2"/>
    <property type="match status" value="1"/>
</dbReference>
<evidence type="ECO:0000256" key="1">
    <source>
        <dbReference type="SAM" id="MobiDB-lite"/>
    </source>
</evidence>
<evidence type="ECO:0000259" key="3">
    <source>
        <dbReference type="Pfam" id="PF13532"/>
    </source>
</evidence>
<dbReference type="EMBL" id="CAIJEO010000013">
    <property type="protein sequence ID" value="CAD0100958.1"/>
    <property type="molecule type" value="Genomic_DNA"/>
</dbReference>
<evidence type="ECO:0000313" key="4">
    <source>
        <dbReference type="EMBL" id="CAD0100958.1"/>
    </source>
</evidence>
<dbReference type="PANTHER" id="PTHR33387:SF3">
    <property type="entry name" value="DUF985 DOMAIN-CONTAINING PROTEIN"/>
    <property type="match status" value="1"/>
</dbReference>
<comment type="caution">
    <text evidence="4">The sequence shown here is derived from an EMBL/GenBank/DDBJ whole genome shotgun (WGS) entry which is preliminary data.</text>
</comment>
<feature type="domain" description="DUF985" evidence="2">
    <location>
        <begin position="227"/>
        <end position="353"/>
    </location>
</feature>
<dbReference type="OrthoDB" id="6614653at2759"/>
<dbReference type="InterPro" id="IPR037151">
    <property type="entry name" value="AlkB-like_sf"/>
</dbReference>
<feature type="domain" description="Alpha-ketoglutarate-dependent dioxygenase AlkB-like" evidence="3">
    <location>
        <begin position="138"/>
        <end position="218"/>
    </location>
</feature>
<dbReference type="InterPro" id="IPR011051">
    <property type="entry name" value="RmlC_Cupin_sf"/>
</dbReference>
<keyword evidence="5" id="KW-1185">Reference proteome</keyword>
<dbReference type="PANTHER" id="PTHR33387">
    <property type="entry name" value="RMLC-LIKE JELLY ROLL FOLD PROTEIN"/>
    <property type="match status" value="1"/>
</dbReference>
<feature type="region of interest" description="Disordered" evidence="1">
    <location>
        <begin position="217"/>
        <end position="242"/>
    </location>
</feature>